<protein>
    <submittedName>
        <fullName evidence="2">Uncharacterized protein</fullName>
    </submittedName>
</protein>
<name>A0ABV2SNZ9_9GAMM</name>
<accession>A0ABV2SNZ9</accession>
<keyword evidence="3" id="KW-1185">Reference proteome</keyword>
<dbReference type="EMBL" id="JBEWTB010000002">
    <property type="protein sequence ID" value="MET4759492.1"/>
    <property type="molecule type" value="Genomic_DNA"/>
</dbReference>
<gene>
    <name evidence="2" type="ORF">V5J35_004684</name>
</gene>
<feature type="transmembrane region" description="Helical" evidence="1">
    <location>
        <begin position="12"/>
        <end position="32"/>
    </location>
</feature>
<keyword evidence="1" id="KW-1133">Transmembrane helix</keyword>
<evidence type="ECO:0000313" key="2">
    <source>
        <dbReference type="EMBL" id="MET4759492.1"/>
    </source>
</evidence>
<reference evidence="2 3" key="1">
    <citation type="submission" date="2024-06" db="EMBL/GenBank/DDBJ databases">
        <title>Genomic Encyclopedia of Type Strains, Phase V (KMG-V): Genome sequencing to study the core and pangenomes of soil and plant-associated prokaryotes.</title>
        <authorList>
            <person name="Whitman W."/>
        </authorList>
    </citation>
    <scope>NUCLEOTIDE SEQUENCE [LARGE SCALE GENOMIC DNA]</scope>
    <source>
        <strain evidence="2 3">NE40</strain>
    </source>
</reference>
<comment type="caution">
    <text evidence="2">The sequence shown here is derived from an EMBL/GenBank/DDBJ whole genome shotgun (WGS) entry which is preliminary data.</text>
</comment>
<keyword evidence="1" id="KW-0812">Transmembrane</keyword>
<keyword evidence="1" id="KW-0472">Membrane</keyword>
<evidence type="ECO:0000313" key="3">
    <source>
        <dbReference type="Proteomes" id="UP001549366"/>
    </source>
</evidence>
<dbReference type="Proteomes" id="UP001549366">
    <property type="component" value="Unassembled WGS sequence"/>
</dbReference>
<proteinExistence type="predicted"/>
<sequence length="35" mass="3772">MASHKTMKDSTVDAIAAVAIIMVVVVTAIFWVSHQ</sequence>
<organism evidence="2 3">
    <name type="scientific">Endozoicomonas lisbonensis</name>
    <dbReference type="NCBI Taxonomy" id="3120522"/>
    <lineage>
        <taxon>Bacteria</taxon>
        <taxon>Pseudomonadati</taxon>
        <taxon>Pseudomonadota</taxon>
        <taxon>Gammaproteobacteria</taxon>
        <taxon>Oceanospirillales</taxon>
        <taxon>Endozoicomonadaceae</taxon>
        <taxon>Endozoicomonas</taxon>
    </lineage>
</organism>
<evidence type="ECO:0000256" key="1">
    <source>
        <dbReference type="SAM" id="Phobius"/>
    </source>
</evidence>